<proteinExistence type="predicted"/>
<evidence type="ECO:0000256" key="1">
    <source>
        <dbReference type="SAM" id="MobiDB-lite"/>
    </source>
</evidence>
<accession>A0A9W6BSW1</accession>
<dbReference type="Proteomes" id="UP001165080">
    <property type="component" value="Unassembled WGS sequence"/>
</dbReference>
<reference evidence="2 3" key="1">
    <citation type="journal article" date="2023" name="Commun. Biol.">
        <title>Reorganization of the ancestral sex-determining regions during the evolution of trioecy in Pleodorina starrii.</title>
        <authorList>
            <person name="Takahashi K."/>
            <person name="Suzuki S."/>
            <person name="Kawai-Toyooka H."/>
            <person name="Yamamoto K."/>
            <person name="Hamaji T."/>
            <person name="Ootsuki R."/>
            <person name="Yamaguchi H."/>
            <person name="Kawachi M."/>
            <person name="Higashiyama T."/>
            <person name="Nozaki H."/>
        </authorList>
    </citation>
    <scope>NUCLEOTIDE SEQUENCE [LARGE SCALE GENOMIC DNA]</scope>
    <source>
        <strain evidence="2 3">NIES-4479</strain>
    </source>
</reference>
<dbReference type="EMBL" id="BRXU01000019">
    <property type="protein sequence ID" value="GLC57468.1"/>
    <property type="molecule type" value="Genomic_DNA"/>
</dbReference>
<gene>
    <name evidence="2" type="primary">PLEST002809</name>
    <name evidence="2" type="ORF">PLESTB_001230300</name>
</gene>
<feature type="compositionally biased region" description="Basic and acidic residues" evidence="1">
    <location>
        <begin position="73"/>
        <end position="90"/>
    </location>
</feature>
<organism evidence="2 3">
    <name type="scientific">Pleodorina starrii</name>
    <dbReference type="NCBI Taxonomy" id="330485"/>
    <lineage>
        <taxon>Eukaryota</taxon>
        <taxon>Viridiplantae</taxon>
        <taxon>Chlorophyta</taxon>
        <taxon>core chlorophytes</taxon>
        <taxon>Chlorophyceae</taxon>
        <taxon>CS clade</taxon>
        <taxon>Chlamydomonadales</taxon>
        <taxon>Volvocaceae</taxon>
        <taxon>Pleodorina</taxon>
    </lineage>
</organism>
<evidence type="ECO:0000313" key="3">
    <source>
        <dbReference type="Proteomes" id="UP001165080"/>
    </source>
</evidence>
<evidence type="ECO:0000313" key="2">
    <source>
        <dbReference type="EMBL" id="GLC57468.1"/>
    </source>
</evidence>
<feature type="region of interest" description="Disordered" evidence="1">
    <location>
        <begin position="68"/>
        <end position="91"/>
    </location>
</feature>
<comment type="caution">
    <text evidence="2">The sequence shown here is derived from an EMBL/GenBank/DDBJ whole genome shotgun (WGS) entry which is preliminary data.</text>
</comment>
<protein>
    <submittedName>
        <fullName evidence="2">Uncharacterized protein</fullName>
    </submittedName>
</protein>
<keyword evidence="3" id="KW-1185">Reference proteome</keyword>
<sequence>MDRSDGLLSPSLTRSLAVDRFGSGWSGKELVLFLIPFIALTQPGTDLSGPDLAAAGQTAAHGTGACLAATEGRGGEERGEGERERERDMDMTQCAACVV</sequence>
<dbReference type="AlphaFoldDB" id="A0A9W6BSW1"/>
<name>A0A9W6BSW1_9CHLO</name>